<organism evidence="1 2">
    <name type="scientific">Cardiocondyla obscurior</name>
    <dbReference type="NCBI Taxonomy" id="286306"/>
    <lineage>
        <taxon>Eukaryota</taxon>
        <taxon>Metazoa</taxon>
        <taxon>Ecdysozoa</taxon>
        <taxon>Arthropoda</taxon>
        <taxon>Hexapoda</taxon>
        <taxon>Insecta</taxon>
        <taxon>Pterygota</taxon>
        <taxon>Neoptera</taxon>
        <taxon>Endopterygota</taxon>
        <taxon>Hymenoptera</taxon>
        <taxon>Apocrita</taxon>
        <taxon>Aculeata</taxon>
        <taxon>Formicoidea</taxon>
        <taxon>Formicidae</taxon>
        <taxon>Myrmicinae</taxon>
        <taxon>Cardiocondyla</taxon>
    </lineage>
</organism>
<accession>A0AAW2F388</accession>
<dbReference type="AlphaFoldDB" id="A0AAW2F388"/>
<evidence type="ECO:0000313" key="1">
    <source>
        <dbReference type="EMBL" id="KAL0109079.1"/>
    </source>
</evidence>
<comment type="caution">
    <text evidence="1">The sequence shown here is derived from an EMBL/GenBank/DDBJ whole genome shotgun (WGS) entry which is preliminary data.</text>
</comment>
<reference evidence="1 2" key="1">
    <citation type="submission" date="2023-03" db="EMBL/GenBank/DDBJ databases">
        <title>High recombination rates correlate with genetic variation in Cardiocondyla obscurior ants.</title>
        <authorList>
            <person name="Errbii M."/>
        </authorList>
    </citation>
    <scope>NUCLEOTIDE SEQUENCE [LARGE SCALE GENOMIC DNA]</scope>
    <source>
        <strain evidence="1">Alpha-2009</strain>
        <tissue evidence="1">Whole body</tissue>
    </source>
</reference>
<evidence type="ECO:0000313" key="2">
    <source>
        <dbReference type="Proteomes" id="UP001430953"/>
    </source>
</evidence>
<gene>
    <name evidence="1" type="ORF">PUN28_014284</name>
</gene>
<proteinExistence type="predicted"/>
<protein>
    <submittedName>
        <fullName evidence="1">Uncharacterized protein</fullName>
    </submittedName>
</protein>
<name>A0AAW2F388_9HYME</name>
<dbReference type="Proteomes" id="UP001430953">
    <property type="component" value="Unassembled WGS sequence"/>
</dbReference>
<keyword evidence="2" id="KW-1185">Reference proteome</keyword>
<sequence length="39" mass="4748">MCDRNIVYRRIFKFFGHIVRHDIMEKLMVKGRPKGKKKA</sequence>
<dbReference type="EMBL" id="JADYXP020000015">
    <property type="protein sequence ID" value="KAL0109079.1"/>
    <property type="molecule type" value="Genomic_DNA"/>
</dbReference>